<dbReference type="FunFam" id="3.90.226.10:FF:000009">
    <property type="entry name" value="Carnitinyl-CoA dehydratase"/>
    <property type="match status" value="1"/>
</dbReference>
<dbReference type="InterPro" id="IPR029045">
    <property type="entry name" value="ClpP/crotonase-like_dom_sf"/>
</dbReference>
<dbReference type="Proteomes" id="UP000323386">
    <property type="component" value="Unassembled WGS sequence"/>
</dbReference>
<gene>
    <name evidence="4" type="ORF">PSFLO_00657</name>
</gene>
<name>A0A5C3EUG7_9BASI</name>
<evidence type="ECO:0000313" key="5">
    <source>
        <dbReference type="Proteomes" id="UP000323386"/>
    </source>
</evidence>
<dbReference type="AlphaFoldDB" id="A0A5C3EUG7"/>
<protein>
    <submittedName>
        <fullName evidence="4">Probable methylglutaconyl-coa hydratase, mitochondrial</fullName>
    </submittedName>
</protein>
<dbReference type="GO" id="GO:0006635">
    <property type="term" value="P:fatty acid beta-oxidation"/>
    <property type="evidence" value="ECO:0007669"/>
    <property type="project" value="TreeGrafter"/>
</dbReference>
<dbReference type="Pfam" id="PF00378">
    <property type="entry name" value="ECH_1"/>
    <property type="match status" value="1"/>
</dbReference>
<dbReference type="SUPFAM" id="SSF52096">
    <property type="entry name" value="ClpP/crotonase"/>
    <property type="match status" value="1"/>
</dbReference>
<keyword evidence="5" id="KW-1185">Reference proteome</keyword>
<dbReference type="InterPro" id="IPR018376">
    <property type="entry name" value="Enoyl-CoA_hyd/isom_CS"/>
</dbReference>
<organism evidence="4 5">
    <name type="scientific">Pseudozyma flocculosa</name>
    <dbReference type="NCBI Taxonomy" id="84751"/>
    <lineage>
        <taxon>Eukaryota</taxon>
        <taxon>Fungi</taxon>
        <taxon>Dikarya</taxon>
        <taxon>Basidiomycota</taxon>
        <taxon>Ustilaginomycotina</taxon>
        <taxon>Ustilaginomycetes</taxon>
        <taxon>Ustilaginales</taxon>
        <taxon>Ustilaginaceae</taxon>
        <taxon>Pseudozyma</taxon>
    </lineage>
</organism>
<dbReference type="EMBL" id="OOIP01000001">
    <property type="protein sequence ID" value="SPO35186.1"/>
    <property type="molecule type" value="Genomic_DNA"/>
</dbReference>
<dbReference type="PROSITE" id="PS00166">
    <property type="entry name" value="ENOYL_COA_HYDRATASE"/>
    <property type="match status" value="1"/>
</dbReference>
<keyword evidence="2" id="KW-0456">Lyase</keyword>
<dbReference type="Gene3D" id="3.90.226.10">
    <property type="entry name" value="2-enoyl-CoA Hydratase, Chain A, domain 1"/>
    <property type="match status" value="1"/>
</dbReference>
<reference evidence="4 5" key="1">
    <citation type="submission" date="2018-03" db="EMBL/GenBank/DDBJ databases">
        <authorList>
            <person name="Guldener U."/>
        </authorList>
    </citation>
    <scope>NUCLEOTIDE SEQUENCE [LARGE SCALE GENOMIC DNA]</scope>
    <source>
        <strain evidence="4 5">DAOM196992</strain>
    </source>
</reference>
<sequence>MLLLPTTPSVAARCCATRSLRPSSSRLISQQLRSYSAATPSSDRLVDLSPLSTLHPSLPSALVSDGKATRNDEHISVLTLNRPAAKNAISRAMADELESCVNALRASADSRVVLIRSSVPATFCAGADLKERKGMSQQEVDAFLLQLRRVFTGISKLPMPTVACLDGLAMGGGLELALCADMRIAGPAASRLGLTETKLGIIPGAGGTSRLARLVGVARAKELVFSARLVDSLEAQRIGFVDVVAEADPVATQGQEAFERGVVMARSFAKNGPLAVRAAKLAIDRGSQMDPETALDFERQCYEPILKTEDRLEGLRAFAEKREPVYKGR</sequence>
<dbReference type="GO" id="GO:0005739">
    <property type="term" value="C:mitochondrion"/>
    <property type="evidence" value="ECO:0007669"/>
    <property type="project" value="TreeGrafter"/>
</dbReference>
<dbReference type="CDD" id="cd06558">
    <property type="entry name" value="crotonase-like"/>
    <property type="match status" value="1"/>
</dbReference>
<evidence type="ECO:0000256" key="3">
    <source>
        <dbReference type="RuleBase" id="RU003707"/>
    </source>
</evidence>
<dbReference type="InterPro" id="IPR014748">
    <property type="entry name" value="Enoyl-CoA_hydra_C"/>
</dbReference>
<comment type="similarity">
    <text evidence="1 3">Belongs to the enoyl-CoA hydratase/isomerase family.</text>
</comment>
<dbReference type="PANTHER" id="PTHR11941:SF171">
    <property type="entry name" value="SD19268P"/>
    <property type="match status" value="1"/>
</dbReference>
<dbReference type="InterPro" id="IPR001753">
    <property type="entry name" value="Enoyl-CoA_hydra/iso"/>
</dbReference>
<accession>A0A5C3EUG7</accession>
<dbReference type="GO" id="GO:0016836">
    <property type="term" value="F:hydro-lyase activity"/>
    <property type="evidence" value="ECO:0007669"/>
    <property type="project" value="UniProtKB-ARBA"/>
</dbReference>
<dbReference type="Gene3D" id="1.10.12.10">
    <property type="entry name" value="Lyase 2-enoyl-coa Hydratase, Chain A, domain 2"/>
    <property type="match status" value="1"/>
</dbReference>
<evidence type="ECO:0000256" key="1">
    <source>
        <dbReference type="ARBA" id="ARBA00005254"/>
    </source>
</evidence>
<dbReference type="OrthoDB" id="410701at2759"/>
<evidence type="ECO:0000256" key="2">
    <source>
        <dbReference type="ARBA" id="ARBA00023239"/>
    </source>
</evidence>
<proteinExistence type="inferred from homology"/>
<evidence type="ECO:0000313" key="4">
    <source>
        <dbReference type="EMBL" id="SPO35186.1"/>
    </source>
</evidence>
<dbReference type="PANTHER" id="PTHR11941">
    <property type="entry name" value="ENOYL-COA HYDRATASE-RELATED"/>
    <property type="match status" value="1"/>
</dbReference>
<dbReference type="FunFam" id="1.10.12.10:FF:000001">
    <property type="entry name" value="Probable enoyl-CoA hydratase, mitochondrial"/>
    <property type="match status" value="1"/>
</dbReference>